<dbReference type="EMBL" id="BTPU01000067">
    <property type="protein sequence ID" value="GMQ64359.1"/>
    <property type="molecule type" value="Genomic_DNA"/>
</dbReference>
<comment type="caution">
    <text evidence="1">The sequence shown here is derived from an EMBL/GenBank/DDBJ whole genome shotgun (WGS) entry which is preliminary data.</text>
</comment>
<proteinExistence type="predicted"/>
<evidence type="ECO:0000313" key="2">
    <source>
        <dbReference type="Proteomes" id="UP001374599"/>
    </source>
</evidence>
<sequence length="68" mass="7852">MLQYKLLILIGLFSLFCSITKPSFYWDSRKTLRFRKLVGDNVAFIIYLLTSLFVIGIGIYSLITGQKL</sequence>
<accession>A0ACB5UP79</accession>
<organism evidence="1 2">
    <name type="scientific">Vallitalea maricola</name>
    <dbReference type="NCBI Taxonomy" id="3074433"/>
    <lineage>
        <taxon>Bacteria</taxon>
        <taxon>Bacillati</taxon>
        <taxon>Bacillota</taxon>
        <taxon>Clostridia</taxon>
        <taxon>Lachnospirales</taxon>
        <taxon>Vallitaleaceae</taxon>
        <taxon>Vallitalea</taxon>
    </lineage>
</organism>
<reference evidence="1" key="1">
    <citation type="submission" date="2023-09" db="EMBL/GenBank/DDBJ databases">
        <title>Vallitalea sediminicola and Vallitalea maricola sp. nov., anaerobic bacteria isolated from marine sediment.</title>
        <authorList>
            <person name="Hirano S."/>
            <person name="Maeda A."/>
            <person name="Terahara T."/>
            <person name="Mori K."/>
            <person name="Hamada M."/>
            <person name="Matsumoto R."/>
            <person name="Kobayashi T."/>
        </authorList>
    </citation>
    <scope>NUCLEOTIDE SEQUENCE</scope>
    <source>
        <strain evidence="1">AN17-2</strain>
    </source>
</reference>
<protein>
    <submittedName>
        <fullName evidence="1">Uncharacterized protein</fullName>
    </submittedName>
</protein>
<gene>
    <name evidence="1" type="ORF">AN2V17_35960</name>
</gene>
<dbReference type="Proteomes" id="UP001374599">
    <property type="component" value="Unassembled WGS sequence"/>
</dbReference>
<keyword evidence="2" id="KW-1185">Reference proteome</keyword>
<name>A0ACB5UP79_9FIRM</name>
<evidence type="ECO:0000313" key="1">
    <source>
        <dbReference type="EMBL" id="GMQ64359.1"/>
    </source>
</evidence>